<keyword evidence="2" id="KW-1133">Transmembrane helix</keyword>
<feature type="transmembrane region" description="Helical" evidence="2">
    <location>
        <begin position="407"/>
        <end position="425"/>
    </location>
</feature>
<feature type="transmembrane region" description="Helical" evidence="2">
    <location>
        <begin position="259"/>
        <end position="279"/>
    </location>
</feature>
<accession>A0AAU7JVT0</accession>
<feature type="transmembrane region" description="Helical" evidence="2">
    <location>
        <begin position="461"/>
        <end position="484"/>
    </location>
</feature>
<dbReference type="InterPro" id="IPR044049">
    <property type="entry name" value="EccD_transm"/>
</dbReference>
<feature type="transmembrane region" description="Helical" evidence="2">
    <location>
        <begin position="496"/>
        <end position="516"/>
    </location>
</feature>
<feature type="transmembrane region" description="Helical" evidence="2">
    <location>
        <begin position="201"/>
        <end position="223"/>
    </location>
</feature>
<evidence type="ECO:0000259" key="3">
    <source>
        <dbReference type="Pfam" id="PF19053"/>
    </source>
</evidence>
<feature type="transmembrane region" description="Helical" evidence="2">
    <location>
        <begin position="437"/>
        <end position="455"/>
    </location>
</feature>
<keyword evidence="2" id="KW-0812">Transmembrane</keyword>
<dbReference type="AlphaFoldDB" id="A0AAU7JVT0"/>
<feature type="transmembrane region" description="Helical" evidence="2">
    <location>
        <begin position="173"/>
        <end position="195"/>
    </location>
</feature>
<name>A0AAU7JVT0_9MICO</name>
<dbReference type="EMBL" id="CP157483">
    <property type="protein sequence ID" value="XBO43974.1"/>
    <property type="molecule type" value="Genomic_DNA"/>
</dbReference>
<evidence type="ECO:0000256" key="1">
    <source>
        <dbReference type="SAM" id="MobiDB-lite"/>
    </source>
</evidence>
<feature type="transmembrane region" description="Helical" evidence="2">
    <location>
        <begin position="286"/>
        <end position="305"/>
    </location>
</feature>
<feature type="transmembrane region" description="Helical" evidence="2">
    <location>
        <begin position="379"/>
        <end position="401"/>
    </location>
</feature>
<feature type="transmembrane region" description="Helical" evidence="2">
    <location>
        <begin position="235"/>
        <end position="253"/>
    </location>
</feature>
<keyword evidence="2" id="KW-0472">Membrane</keyword>
<dbReference type="RefSeq" id="WP_406831427.1">
    <property type="nucleotide sequence ID" value="NZ_CP157483.1"/>
</dbReference>
<evidence type="ECO:0000313" key="4">
    <source>
        <dbReference type="EMBL" id="XBO43974.1"/>
    </source>
</evidence>
<protein>
    <recommendedName>
        <fullName evidence="3">EccD-like transmembrane domain-containing protein</fullName>
    </recommendedName>
</protein>
<proteinExistence type="predicted"/>
<feature type="region of interest" description="Disordered" evidence="1">
    <location>
        <begin position="90"/>
        <end position="147"/>
    </location>
</feature>
<evidence type="ECO:0000256" key="2">
    <source>
        <dbReference type="SAM" id="Phobius"/>
    </source>
</evidence>
<dbReference type="Pfam" id="PF19053">
    <property type="entry name" value="EccD"/>
    <property type="match status" value="1"/>
</dbReference>
<feature type="compositionally biased region" description="Basic and acidic residues" evidence="1">
    <location>
        <begin position="114"/>
        <end position="129"/>
    </location>
</feature>
<gene>
    <name evidence="4" type="ORF">ABEG17_01195</name>
</gene>
<sequence>MGEALGHRVTVLADERRYDLVAPAHARVGDLLSALGIAPTNSPYAVSTPGGRVLGMRDILGETVTEGVVLTVVRATTHEVVRGVVNLDRSAQGAGARSPQGQGGRYVPPSEATVARRELDQPTRRRSELLTDLPEGASSDLAPDSAVPATRAERLALRTTTAPTPAGVPTSPAVLRFAGAGLAGCCAVVLGLGALRDHSGTALWTAVPTAALLLVTGLALALQPGTDTPARVSRLSAPLLGFGAGLALPVAASPSSGRVAFVAGCAVGTALAGTARLSAGRRDGPARVAMTALALLGALGVAGILLGWPSFAVAAVAAGCAPIAVRLLPGLGLEVPDEQLVDVERLSTTVWSVREVRTQRRRRVRLEEIATQFRHARDIVAAGTVWAAAVAPLATSVVLLTPGRSGVARWGALALCVLLALAMGYQSRSLRDRLPRYALLTSATVLVLEAVVALREVSGTGTVLVVIAALVVTGIVVVAGSVALGQGWHSTRLSRLADALEGVAVVLSLPAAIVAADGIEAFRRMTAG</sequence>
<organism evidence="4">
    <name type="scientific">Pedococcus sp. KACC 23699</name>
    <dbReference type="NCBI Taxonomy" id="3149228"/>
    <lineage>
        <taxon>Bacteria</taxon>
        <taxon>Bacillati</taxon>
        <taxon>Actinomycetota</taxon>
        <taxon>Actinomycetes</taxon>
        <taxon>Micrococcales</taxon>
        <taxon>Intrasporangiaceae</taxon>
        <taxon>Pedococcus</taxon>
    </lineage>
</organism>
<feature type="domain" description="EccD-like transmembrane" evidence="3">
    <location>
        <begin position="178"/>
        <end position="517"/>
    </location>
</feature>
<reference evidence="4" key="1">
    <citation type="submission" date="2024-05" db="EMBL/GenBank/DDBJ databases">
        <authorList>
            <person name="Kim S."/>
            <person name="Heo J."/>
            <person name="Choi H."/>
            <person name="Choi Y."/>
            <person name="Kwon S.-W."/>
            <person name="Kim Y."/>
        </authorList>
    </citation>
    <scope>NUCLEOTIDE SEQUENCE</scope>
    <source>
        <strain evidence="4">KACC 23699</strain>
    </source>
</reference>